<dbReference type="InterPro" id="IPR050098">
    <property type="entry name" value="TFPI/VKTCI-like"/>
</dbReference>
<dbReference type="PANTHER" id="PTHR10083">
    <property type="entry name" value="KUNITZ-TYPE PROTEASE INHIBITOR-RELATED"/>
    <property type="match status" value="1"/>
</dbReference>
<dbReference type="OMA" id="SKEEGAC"/>
<evidence type="ECO:0000259" key="2">
    <source>
        <dbReference type="PROSITE" id="PS50279"/>
    </source>
</evidence>
<protein>
    <recommendedName>
        <fullName evidence="2">BPTI/Kunitz inhibitor domain-containing protein</fullName>
    </recommendedName>
</protein>
<sequence length="79" mass="8780">LQTLVLQVRVECSALKAVDICQLSKEEGACAKFVLKWHYDAPSKSCTRFWYGGCGGNQNRFDTYEQCVKACGEAGMNHS</sequence>
<evidence type="ECO:0000256" key="1">
    <source>
        <dbReference type="ARBA" id="ARBA00023157"/>
    </source>
</evidence>
<dbReference type="Proteomes" id="UP000265120">
    <property type="component" value="Chromosome 16"/>
</dbReference>
<keyword evidence="1" id="KW-1015">Disulfide bond</keyword>
<organism evidence="3 4">
    <name type="scientific">Cynoglossus semilaevis</name>
    <name type="common">Tongue sole</name>
    <dbReference type="NCBI Taxonomy" id="244447"/>
    <lineage>
        <taxon>Eukaryota</taxon>
        <taxon>Metazoa</taxon>
        <taxon>Chordata</taxon>
        <taxon>Craniata</taxon>
        <taxon>Vertebrata</taxon>
        <taxon>Euteleostomi</taxon>
        <taxon>Actinopterygii</taxon>
        <taxon>Neopterygii</taxon>
        <taxon>Teleostei</taxon>
        <taxon>Neoteleostei</taxon>
        <taxon>Acanthomorphata</taxon>
        <taxon>Carangaria</taxon>
        <taxon>Pleuronectiformes</taxon>
        <taxon>Pleuronectoidei</taxon>
        <taxon>Cynoglossidae</taxon>
        <taxon>Cynoglossinae</taxon>
        <taxon>Cynoglossus</taxon>
    </lineage>
</organism>
<dbReference type="InParanoid" id="A0A3P8WDX8"/>
<dbReference type="GO" id="GO:0005615">
    <property type="term" value="C:extracellular space"/>
    <property type="evidence" value="ECO:0007669"/>
    <property type="project" value="TreeGrafter"/>
</dbReference>
<keyword evidence="4" id="KW-1185">Reference proteome</keyword>
<dbReference type="InterPro" id="IPR020901">
    <property type="entry name" value="Prtase_inh_Kunz-CS"/>
</dbReference>
<dbReference type="AlphaFoldDB" id="A0A3P8WDX8"/>
<evidence type="ECO:0000313" key="3">
    <source>
        <dbReference type="Ensembl" id="ENSCSEP00000023846.1"/>
    </source>
</evidence>
<dbReference type="FunFam" id="4.10.410.10:FF:000040">
    <property type="entry name" value="Serine protease inhibitor, putative"/>
    <property type="match status" value="1"/>
</dbReference>
<dbReference type="Gene3D" id="4.10.410.10">
    <property type="entry name" value="Pancreatic trypsin inhibitor Kunitz domain"/>
    <property type="match status" value="1"/>
</dbReference>
<dbReference type="SUPFAM" id="SSF57362">
    <property type="entry name" value="BPTI-like"/>
    <property type="match status" value="1"/>
</dbReference>
<dbReference type="GeneTree" id="ENSGT00940000171532"/>
<reference evidence="3 4" key="1">
    <citation type="journal article" date="2014" name="Nat. Genet.">
        <title>Whole-genome sequence of a flatfish provides insights into ZW sex chromosome evolution and adaptation to a benthic lifestyle.</title>
        <authorList>
            <person name="Chen S."/>
            <person name="Zhang G."/>
            <person name="Shao C."/>
            <person name="Huang Q."/>
            <person name="Liu G."/>
            <person name="Zhang P."/>
            <person name="Song W."/>
            <person name="An N."/>
            <person name="Chalopin D."/>
            <person name="Volff J.N."/>
            <person name="Hong Y."/>
            <person name="Li Q."/>
            <person name="Sha Z."/>
            <person name="Zhou H."/>
            <person name="Xie M."/>
            <person name="Yu Q."/>
            <person name="Liu Y."/>
            <person name="Xiang H."/>
            <person name="Wang N."/>
            <person name="Wu K."/>
            <person name="Yang C."/>
            <person name="Zhou Q."/>
            <person name="Liao X."/>
            <person name="Yang L."/>
            <person name="Hu Q."/>
            <person name="Zhang J."/>
            <person name="Meng L."/>
            <person name="Jin L."/>
            <person name="Tian Y."/>
            <person name="Lian J."/>
            <person name="Yang J."/>
            <person name="Miao G."/>
            <person name="Liu S."/>
            <person name="Liang Z."/>
            <person name="Yan F."/>
            <person name="Li Y."/>
            <person name="Sun B."/>
            <person name="Zhang H."/>
            <person name="Zhang J."/>
            <person name="Zhu Y."/>
            <person name="Du M."/>
            <person name="Zhao Y."/>
            <person name="Schartl M."/>
            <person name="Tang Q."/>
            <person name="Wang J."/>
        </authorList>
    </citation>
    <scope>NUCLEOTIDE SEQUENCE</scope>
</reference>
<reference evidence="3" key="2">
    <citation type="submission" date="2025-08" db="UniProtKB">
        <authorList>
            <consortium name="Ensembl"/>
        </authorList>
    </citation>
    <scope>IDENTIFICATION</scope>
</reference>
<dbReference type="InterPro" id="IPR002223">
    <property type="entry name" value="Kunitz_BPTI"/>
</dbReference>
<dbReference type="GO" id="GO:0004867">
    <property type="term" value="F:serine-type endopeptidase inhibitor activity"/>
    <property type="evidence" value="ECO:0007669"/>
    <property type="project" value="InterPro"/>
</dbReference>
<dbReference type="Pfam" id="PF00014">
    <property type="entry name" value="Kunitz_BPTI"/>
    <property type="match status" value="1"/>
</dbReference>
<dbReference type="PROSITE" id="PS00280">
    <property type="entry name" value="BPTI_KUNITZ_1"/>
    <property type="match status" value="1"/>
</dbReference>
<name>A0A3P8WDX8_CYNSE</name>
<dbReference type="PANTHER" id="PTHR10083:SF374">
    <property type="entry name" value="BPTI_KUNITZ INHIBITOR DOMAIN-CONTAINING PROTEIN"/>
    <property type="match status" value="1"/>
</dbReference>
<dbReference type="SMART" id="SM00131">
    <property type="entry name" value="KU"/>
    <property type="match status" value="1"/>
</dbReference>
<dbReference type="PRINTS" id="PR00759">
    <property type="entry name" value="BASICPTASE"/>
</dbReference>
<proteinExistence type="predicted"/>
<dbReference type="Ensembl" id="ENSCSET00000024165.1">
    <property type="protein sequence ID" value="ENSCSEP00000023846.1"/>
    <property type="gene ID" value="ENSCSEG00000015209.1"/>
</dbReference>
<dbReference type="InterPro" id="IPR036880">
    <property type="entry name" value="Kunitz_BPTI_sf"/>
</dbReference>
<reference evidence="3" key="3">
    <citation type="submission" date="2025-09" db="UniProtKB">
        <authorList>
            <consortium name="Ensembl"/>
        </authorList>
    </citation>
    <scope>IDENTIFICATION</scope>
</reference>
<feature type="domain" description="BPTI/Kunitz inhibitor" evidence="2">
    <location>
        <begin position="21"/>
        <end position="71"/>
    </location>
</feature>
<evidence type="ECO:0000313" key="4">
    <source>
        <dbReference type="Proteomes" id="UP000265120"/>
    </source>
</evidence>
<dbReference type="PROSITE" id="PS50279">
    <property type="entry name" value="BPTI_KUNITZ_2"/>
    <property type="match status" value="1"/>
</dbReference>
<accession>A0A3P8WDX8</accession>